<evidence type="ECO:0000313" key="7">
    <source>
        <dbReference type="Proteomes" id="UP000220836"/>
    </source>
</evidence>
<dbReference type="AlphaFoldDB" id="A0A238L4A9"/>
<dbReference type="InterPro" id="IPR029016">
    <property type="entry name" value="GAF-like_dom_sf"/>
</dbReference>
<dbReference type="Gene3D" id="3.30.450.40">
    <property type="match status" value="1"/>
</dbReference>
<dbReference type="PANTHER" id="PTHR30136:SF33">
    <property type="entry name" value="TRANSCRIPTIONAL REGULATORY PROTEIN"/>
    <property type="match status" value="1"/>
</dbReference>
<keyword evidence="7" id="KW-1185">Reference proteome</keyword>
<dbReference type="PROSITE" id="PS51078">
    <property type="entry name" value="ICLR_ED"/>
    <property type="match status" value="1"/>
</dbReference>
<dbReference type="OrthoDB" id="9807558at2"/>
<evidence type="ECO:0000259" key="4">
    <source>
        <dbReference type="PROSITE" id="PS51077"/>
    </source>
</evidence>
<keyword evidence="2" id="KW-0238">DNA-binding</keyword>
<dbReference type="GO" id="GO:0003677">
    <property type="term" value="F:DNA binding"/>
    <property type="evidence" value="ECO:0007669"/>
    <property type="project" value="UniProtKB-KW"/>
</dbReference>
<sequence>MMTDRKFANTLARGLSVLRAFRISDDGLSHSQIVERTGLSPATITRLTYTLKELGYLSQNGNLLRLGPSALALASVAQTSTSFLDLAEAPMQELANQTQTLVLMAVRDGGSMTLVRTWRPRNAGSIWLETGNRVPMARSSTGQGFLAGLSEGRFAAMDPDEELIQQRKDAHAQLAAQGFVFVQGEARFSQTINAVSRPFFASDLGEPVVFGCGATPAELTDERILAEVGPMLRDAMRDLELKTGGRRALDQLRT</sequence>
<dbReference type="GO" id="GO:0003700">
    <property type="term" value="F:DNA-binding transcription factor activity"/>
    <property type="evidence" value="ECO:0007669"/>
    <property type="project" value="TreeGrafter"/>
</dbReference>
<gene>
    <name evidence="6" type="primary">pcaR_2</name>
    <name evidence="6" type="ORF">PEV8663_04282</name>
</gene>
<dbReference type="SMART" id="SM00346">
    <property type="entry name" value="HTH_ICLR"/>
    <property type="match status" value="1"/>
</dbReference>
<feature type="domain" description="IclR-ED" evidence="5">
    <location>
        <begin position="62"/>
        <end position="245"/>
    </location>
</feature>
<dbReference type="InterPro" id="IPR005471">
    <property type="entry name" value="Tscrpt_reg_IclR_N"/>
</dbReference>
<reference evidence="6 7" key="1">
    <citation type="submission" date="2017-05" db="EMBL/GenBank/DDBJ databases">
        <authorList>
            <person name="Song R."/>
            <person name="Chenine A.L."/>
            <person name="Ruprecht R.M."/>
        </authorList>
    </citation>
    <scope>NUCLEOTIDE SEQUENCE [LARGE SCALE GENOMIC DNA]</scope>
    <source>
        <strain evidence="6 7">CECT 8663</strain>
    </source>
</reference>
<evidence type="ECO:0000259" key="5">
    <source>
        <dbReference type="PROSITE" id="PS51078"/>
    </source>
</evidence>
<dbReference type="Gene3D" id="1.10.10.10">
    <property type="entry name" value="Winged helix-like DNA-binding domain superfamily/Winged helix DNA-binding domain"/>
    <property type="match status" value="1"/>
</dbReference>
<dbReference type="PROSITE" id="PS51077">
    <property type="entry name" value="HTH_ICLR"/>
    <property type="match status" value="1"/>
</dbReference>
<proteinExistence type="predicted"/>
<evidence type="ECO:0000256" key="3">
    <source>
        <dbReference type="ARBA" id="ARBA00023163"/>
    </source>
</evidence>
<dbReference type="SUPFAM" id="SSF46785">
    <property type="entry name" value="Winged helix' DNA-binding domain"/>
    <property type="match status" value="1"/>
</dbReference>
<dbReference type="SUPFAM" id="SSF55781">
    <property type="entry name" value="GAF domain-like"/>
    <property type="match status" value="1"/>
</dbReference>
<dbReference type="InterPro" id="IPR036390">
    <property type="entry name" value="WH_DNA-bd_sf"/>
</dbReference>
<feature type="domain" description="HTH iclR-type" evidence="4">
    <location>
        <begin position="8"/>
        <end position="68"/>
    </location>
</feature>
<dbReference type="Proteomes" id="UP000220836">
    <property type="component" value="Unassembled WGS sequence"/>
</dbReference>
<evidence type="ECO:0000256" key="2">
    <source>
        <dbReference type="ARBA" id="ARBA00023125"/>
    </source>
</evidence>
<keyword evidence="1" id="KW-0805">Transcription regulation</keyword>
<evidence type="ECO:0000256" key="1">
    <source>
        <dbReference type="ARBA" id="ARBA00023015"/>
    </source>
</evidence>
<protein>
    <submittedName>
        <fullName evidence="6">Pca regulon regulatory protein</fullName>
    </submittedName>
</protein>
<organism evidence="6 7">
    <name type="scientific">Pelagimonas varians</name>
    <dbReference type="NCBI Taxonomy" id="696760"/>
    <lineage>
        <taxon>Bacteria</taxon>
        <taxon>Pseudomonadati</taxon>
        <taxon>Pseudomonadota</taxon>
        <taxon>Alphaproteobacteria</taxon>
        <taxon>Rhodobacterales</taxon>
        <taxon>Roseobacteraceae</taxon>
        <taxon>Pelagimonas</taxon>
    </lineage>
</organism>
<dbReference type="EMBL" id="FXYH01000022">
    <property type="protein sequence ID" value="SMX49661.1"/>
    <property type="molecule type" value="Genomic_DNA"/>
</dbReference>
<dbReference type="InterPro" id="IPR050707">
    <property type="entry name" value="HTH_MetabolicPath_Reg"/>
</dbReference>
<evidence type="ECO:0000313" key="6">
    <source>
        <dbReference type="EMBL" id="SMX49661.1"/>
    </source>
</evidence>
<dbReference type="PANTHER" id="PTHR30136">
    <property type="entry name" value="HELIX-TURN-HELIX TRANSCRIPTIONAL REGULATOR, ICLR FAMILY"/>
    <property type="match status" value="1"/>
</dbReference>
<dbReference type="GO" id="GO:0045892">
    <property type="term" value="P:negative regulation of DNA-templated transcription"/>
    <property type="evidence" value="ECO:0007669"/>
    <property type="project" value="TreeGrafter"/>
</dbReference>
<keyword evidence="3" id="KW-0804">Transcription</keyword>
<dbReference type="InterPro" id="IPR036388">
    <property type="entry name" value="WH-like_DNA-bd_sf"/>
</dbReference>
<dbReference type="Pfam" id="PF09339">
    <property type="entry name" value="HTH_IclR"/>
    <property type="match status" value="1"/>
</dbReference>
<dbReference type="InterPro" id="IPR014757">
    <property type="entry name" value="Tscrpt_reg_IclR_C"/>
</dbReference>
<name>A0A238L4A9_9RHOB</name>
<accession>A0A238L4A9</accession>